<dbReference type="Pfam" id="PF05940">
    <property type="entry name" value="NnrS"/>
    <property type="match status" value="1"/>
</dbReference>
<keyword evidence="1" id="KW-0472">Membrane</keyword>
<sequence>MTAPRARRRVIQIRAADTGAAVPGTARWRAAHLLDAPHRLLFFAAALLWSAIAVWWAAVMAASPLGWTLPWAVAPAPAHALLMTLGFMPLFIAGFLFTAGPTWLRLAAPSVPSARTLRWPALSIVIGWGVLLPGLHLDARLAVAGLVAVALGWSALSGRFAGLVRISRADDRLHAKGLAIATVVIVLALWLAALALALEHVTLLRVATCLALWGGLASVFALAGHRLTPFFHPSIARRFETGLLGPVLAGLWLRGAADLAALWSWPWPMPLHVLLAVVHGLLGGMLLVTAFDASLARARRAPMVRLLHAGFVWLGVSFVLESLSQAVLAAGRPTGLGLAPLHALSLGFMATTLLAMASRVAAGQHGRTIAIDRTVLLMHVLLQGVTVLRLLVALWPSAPSGLLLSASFGFAALALAWTRRHAAWFGRPRADALS</sequence>
<feature type="transmembrane region" description="Helical" evidence="1">
    <location>
        <begin position="141"/>
        <end position="166"/>
    </location>
</feature>
<feature type="transmembrane region" description="Helical" evidence="1">
    <location>
        <begin position="203"/>
        <end position="223"/>
    </location>
</feature>
<dbReference type="OrthoDB" id="9770040at2"/>
<dbReference type="HOGENOM" id="CLU_041785_2_0_4"/>
<gene>
    <name evidence="2" type="ordered locus">Lcho_1485</name>
</gene>
<organism evidence="2 3">
    <name type="scientific">Leptothrix cholodnii (strain ATCC 51168 / LMG 8142 / SP-6)</name>
    <name type="common">Leptothrix discophora (strain SP-6)</name>
    <dbReference type="NCBI Taxonomy" id="395495"/>
    <lineage>
        <taxon>Bacteria</taxon>
        <taxon>Pseudomonadati</taxon>
        <taxon>Pseudomonadota</taxon>
        <taxon>Betaproteobacteria</taxon>
        <taxon>Burkholderiales</taxon>
        <taxon>Sphaerotilaceae</taxon>
        <taxon>Leptothrix</taxon>
    </lineage>
</organism>
<evidence type="ECO:0000313" key="3">
    <source>
        <dbReference type="Proteomes" id="UP000001693"/>
    </source>
</evidence>
<dbReference type="KEGG" id="lch:Lcho_1485"/>
<feature type="transmembrane region" description="Helical" evidence="1">
    <location>
        <begin position="40"/>
        <end position="58"/>
    </location>
</feature>
<dbReference type="eggNOG" id="COG3213">
    <property type="taxonomic scope" value="Bacteria"/>
</dbReference>
<dbReference type="AlphaFoldDB" id="B1Y811"/>
<dbReference type="InterPro" id="IPR010266">
    <property type="entry name" value="NnrS"/>
</dbReference>
<protein>
    <submittedName>
        <fullName evidence="2">Putative NnrS family</fullName>
    </submittedName>
</protein>
<dbReference type="Proteomes" id="UP000001693">
    <property type="component" value="Chromosome"/>
</dbReference>
<feature type="transmembrane region" description="Helical" evidence="1">
    <location>
        <begin position="374"/>
        <end position="395"/>
    </location>
</feature>
<keyword evidence="1" id="KW-0812">Transmembrane</keyword>
<feature type="transmembrane region" description="Helical" evidence="1">
    <location>
        <begin position="340"/>
        <end position="362"/>
    </location>
</feature>
<dbReference type="EMBL" id="CP001013">
    <property type="protein sequence ID" value="ACB33753.1"/>
    <property type="molecule type" value="Genomic_DNA"/>
</dbReference>
<feature type="transmembrane region" description="Helical" evidence="1">
    <location>
        <begin position="303"/>
        <end position="320"/>
    </location>
</feature>
<proteinExistence type="predicted"/>
<feature type="transmembrane region" description="Helical" evidence="1">
    <location>
        <begin position="178"/>
        <end position="197"/>
    </location>
</feature>
<name>B1Y811_LEPCP</name>
<feature type="transmembrane region" description="Helical" evidence="1">
    <location>
        <begin position="78"/>
        <end position="104"/>
    </location>
</feature>
<feature type="transmembrane region" description="Helical" evidence="1">
    <location>
        <begin position="243"/>
        <end position="265"/>
    </location>
</feature>
<feature type="transmembrane region" description="Helical" evidence="1">
    <location>
        <begin position="271"/>
        <end position="291"/>
    </location>
</feature>
<feature type="transmembrane region" description="Helical" evidence="1">
    <location>
        <begin position="401"/>
        <end position="418"/>
    </location>
</feature>
<evidence type="ECO:0000256" key="1">
    <source>
        <dbReference type="SAM" id="Phobius"/>
    </source>
</evidence>
<accession>B1Y811</accession>
<keyword evidence="1" id="KW-1133">Transmembrane helix</keyword>
<evidence type="ECO:0000313" key="2">
    <source>
        <dbReference type="EMBL" id="ACB33753.1"/>
    </source>
</evidence>
<keyword evidence="3" id="KW-1185">Reference proteome</keyword>
<dbReference type="STRING" id="395495.Lcho_1485"/>
<reference evidence="2 3" key="1">
    <citation type="submission" date="2008-03" db="EMBL/GenBank/DDBJ databases">
        <title>Complete sequence of Leptothrix cholodnii SP-6.</title>
        <authorList>
            <consortium name="US DOE Joint Genome Institute"/>
            <person name="Copeland A."/>
            <person name="Lucas S."/>
            <person name="Lapidus A."/>
            <person name="Glavina del Rio T."/>
            <person name="Dalin E."/>
            <person name="Tice H."/>
            <person name="Bruce D."/>
            <person name="Goodwin L."/>
            <person name="Pitluck S."/>
            <person name="Chertkov O."/>
            <person name="Brettin T."/>
            <person name="Detter J.C."/>
            <person name="Han C."/>
            <person name="Kuske C.R."/>
            <person name="Schmutz J."/>
            <person name="Larimer F."/>
            <person name="Land M."/>
            <person name="Hauser L."/>
            <person name="Kyrpides N."/>
            <person name="Lykidis A."/>
            <person name="Emerson D."/>
            <person name="Richardson P."/>
        </authorList>
    </citation>
    <scope>NUCLEOTIDE SEQUENCE [LARGE SCALE GENOMIC DNA]</scope>
    <source>
        <strain evidence="3">ATCC 51168 / LMG 8142 / SP-6</strain>
    </source>
</reference>
<feature type="transmembrane region" description="Helical" evidence="1">
    <location>
        <begin position="116"/>
        <end position="135"/>
    </location>
</feature>